<accession>A0A8E6B374</accession>
<protein>
    <submittedName>
        <fullName evidence="1">Uncharacterized protein</fullName>
    </submittedName>
</protein>
<dbReference type="RefSeq" id="WP_213494989.1">
    <property type="nucleotide sequence ID" value="NZ_CP074694.1"/>
</dbReference>
<organism evidence="1 2">
    <name type="scientific">Telmatocola sphagniphila</name>
    <dbReference type="NCBI Taxonomy" id="1123043"/>
    <lineage>
        <taxon>Bacteria</taxon>
        <taxon>Pseudomonadati</taxon>
        <taxon>Planctomycetota</taxon>
        <taxon>Planctomycetia</taxon>
        <taxon>Gemmatales</taxon>
        <taxon>Gemmataceae</taxon>
    </lineage>
</organism>
<keyword evidence="2" id="KW-1185">Reference proteome</keyword>
<dbReference type="KEGG" id="tsph:KIH39_19985"/>
<dbReference type="AlphaFoldDB" id="A0A8E6B374"/>
<reference evidence="1" key="1">
    <citation type="submission" date="2021-05" db="EMBL/GenBank/DDBJ databases">
        <title>Complete genome sequence of the cellulolytic planctomycete Telmatocola sphagniphila SP2T and characterization of the first cellulase from planctomycetes.</title>
        <authorList>
            <person name="Rakitin A.L."/>
            <person name="Beletsky A.V."/>
            <person name="Naumoff D.G."/>
            <person name="Kulichevskaya I.S."/>
            <person name="Mardanov A.V."/>
            <person name="Ravin N.V."/>
            <person name="Dedysh S.N."/>
        </authorList>
    </citation>
    <scope>NUCLEOTIDE SEQUENCE</scope>
    <source>
        <strain evidence="1">SP2T</strain>
    </source>
</reference>
<dbReference type="EMBL" id="CP074694">
    <property type="protein sequence ID" value="QVL31108.1"/>
    <property type="molecule type" value="Genomic_DNA"/>
</dbReference>
<dbReference type="Proteomes" id="UP000676194">
    <property type="component" value="Chromosome"/>
</dbReference>
<evidence type="ECO:0000313" key="2">
    <source>
        <dbReference type="Proteomes" id="UP000676194"/>
    </source>
</evidence>
<name>A0A8E6B374_9BACT</name>
<sequence>MTRKVGRFEKEQAYREAFLARLNQKLAAPSSKWPTVRYWTKPALDKLFRQIREELAAEQVKSDLSHASLLDWICQLRLATLLPVDNESVFLFEIGASSESEMDPLELLMAAKPSGVICYFSAVAFHELTTQLVEHHHVAELQLPTPASDKKRLPLEISEPSESLMNSESRAPRGLGKLLFQAQGTSFYSTRRSSRLVPGVQTRAYGPRAQIRITTLEQTLLDTLYKPFHCGGPEVVFEAWREAVASRRIDEERLVDYLRIMSYPATARRLAVMLELAGGAPGAEFRRFLDASQLAIDRQSPHACISLLPGVDYQNLNVLWLVNTP</sequence>
<evidence type="ECO:0000313" key="1">
    <source>
        <dbReference type="EMBL" id="QVL31108.1"/>
    </source>
</evidence>
<gene>
    <name evidence="1" type="ORF">KIH39_19985</name>
</gene>
<proteinExistence type="predicted"/>